<dbReference type="Gene3D" id="1.20.5.1930">
    <property type="match status" value="1"/>
</dbReference>
<dbReference type="InterPro" id="IPR036890">
    <property type="entry name" value="HATPase_C_sf"/>
</dbReference>
<evidence type="ECO:0000256" key="10">
    <source>
        <dbReference type="ARBA" id="ARBA00022741"/>
    </source>
</evidence>
<keyword evidence="8" id="KW-0808">Transferase</keyword>
<evidence type="ECO:0000256" key="7">
    <source>
        <dbReference type="ARBA" id="ARBA00022490"/>
    </source>
</evidence>
<evidence type="ECO:0000256" key="4">
    <source>
        <dbReference type="ARBA" id="ARBA00012438"/>
    </source>
</evidence>
<sequence length="516" mass="58742">MDGGYQRVDELNIMKVIAETLNQCNDLQPMLQTVLEKLLELTQLQAGWVFIVHDQSTYTLTADAGLPPALTWGNKQPMCEGGCHCLNRYWNGRLKEPVNIIECKRLNEAVEKEWGETEGITHHATVPLGDGEEFFGLLNVASPDKASFSDKELTLLQSLAFQIGTAIKRTRLYREEQKRAENYQRLNAVVRSIGKAQDIETLFNTVVDVGYEVFEWDNTAFYLKEDDSFNLKRARFPSSFELNEDYSVDGALKEEDQRIVVNHGKYYIPIYIHEETVGVLVVVPAKTAGRGETDKDVLKALARNLALAYERIRLQERRQELLLHEERKRLARDLHDSVNQNLFTLSLTARGVKEIIPKENQEVQELLDGMLEISQDSLKEMRSLIWQLRPVGIEEGVIAAMRKYAQHLGLSLKIDLEEVPDWSKRMEETIWRISQEAMNNVKKHTDSLDVNISIYKTEKGINMVVNDHGKGISVPKNSNQTLGLTSMKERAELMGGVLKINSVEGKGTMVHVFLPF</sequence>
<dbReference type="AlphaFoldDB" id="A0A1I2REM9"/>
<dbReference type="InterPro" id="IPR003594">
    <property type="entry name" value="HATPase_dom"/>
</dbReference>
<dbReference type="GO" id="GO:0005524">
    <property type="term" value="F:ATP binding"/>
    <property type="evidence" value="ECO:0007669"/>
    <property type="project" value="UniProtKB-KW"/>
</dbReference>
<dbReference type="PANTHER" id="PTHR24421">
    <property type="entry name" value="NITRATE/NITRITE SENSOR PROTEIN NARX-RELATED"/>
    <property type="match status" value="1"/>
</dbReference>
<organism evidence="19 20">
    <name type="scientific">Halobacillus alkaliphilus</name>
    <dbReference type="NCBI Taxonomy" id="396056"/>
    <lineage>
        <taxon>Bacteria</taxon>
        <taxon>Bacillati</taxon>
        <taxon>Bacillota</taxon>
        <taxon>Bacilli</taxon>
        <taxon>Bacillales</taxon>
        <taxon>Bacillaceae</taxon>
        <taxon>Halobacillus</taxon>
    </lineage>
</organism>
<dbReference type="OrthoDB" id="9795828at2"/>
<dbReference type="Pfam" id="PF02518">
    <property type="entry name" value="HATPase_c"/>
    <property type="match status" value="1"/>
</dbReference>
<dbReference type="InterPro" id="IPR005467">
    <property type="entry name" value="His_kinase_dom"/>
</dbReference>
<evidence type="ECO:0000256" key="3">
    <source>
        <dbReference type="ARBA" id="ARBA00004496"/>
    </source>
</evidence>
<evidence type="ECO:0000256" key="11">
    <source>
        <dbReference type="ARBA" id="ARBA00022777"/>
    </source>
</evidence>
<dbReference type="InterPro" id="IPR004358">
    <property type="entry name" value="Sig_transdc_His_kin-like_C"/>
</dbReference>
<dbReference type="GO" id="GO:0000155">
    <property type="term" value="F:phosphorelay sensor kinase activity"/>
    <property type="evidence" value="ECO:0007669"/>
    <property type="project" value="InterPro"/>
</dbReference>
<dbReference type="GO" id="GO:0016020">
    <property type="term" value="C:membrane"/>
    <property type="evidence" value="ECO:0007669"/>
    <property type="project" value="InterPro"/>
</dbReference>
<dbReference type="Gene3D" id="3.30.565.10">
    <property type="entry name" value="Histidine kinase-like ATPase, C-terminal domain"/>
    <property type="match status" value="1"/>
</dbReference>
<dbReference type="EC" id="2.7.13.3" evidence="4"/>
<evidence type="ECO:0000256" key="17">
    <source>
        <dbReference type="ARBA" id="ARBA00030800"/>
    </source>
</evidence>
<dbReference type="EMBL" id="FOOG01000039">
    <property type="protein sequence ID" value="SFG38920.1"/>
    <property type="molecule type" value="Genomic_DNA"/>
</dbReference>
<dbReference type="Gene3D" id="3.30.450.40">
    <property type="match status" value="2"/>
</dbReference>
<accession>A0A1I2REM9</accession>
<dbReference type="InterPro" id="IPR003018">
    <property type="entry name" value="GAF"/>
</dbReference>
<dbReference type="PROSITE" id="PS50109">
    <property type="entry name" value="HIS_KIN"/>
    <property type="match status" value="1"/>
</dbReference>
<evidence type="ECO:0000256" key="9">
    <source>
        <dbReference type="ARBA" id="ARBA00022723"/>
    </source>
</evidence>
<keyword evidence="11" id="KW-0418">Kinase</keyword>
<name>A0A1I2REM9_9BACI</name>
<keyword evidence="6" id="KW-0004">4Fe-4S</keyword>
<feature type="domain" description="Histidine kinase" evidence="18">
    <location>
        <begin position="329"/>
        <end position="516"/>
    </location>
</feature>
<reference evidence="20" key="1">
    <citation type="submission" date="2016-10" db="EMBL/GenBank/DDBJ databases">
        <authorList>
            <person name="Varghese N."/>
            <person name="Submissions S."/>
        </authorList>
    </citation>
    <scope>NUCLEOTIDE SEQUENCE [LARGE SCALE GENOMIC DNA]</scope>
    <source>
        <strain evidence="20">FP5</strain>
    </source>
</reference>
<dbReference type="Pfam" id="PF07730">
    <property type="entry name" value="HisKA_3"/>
    <property type="match status" value="1"/>
</dbReference>
<keyword evidence="15" id="KW-0411">Iron-sulfur</keyword>
<keyword evidence="12" id="KW-0067">ATP-binding</keyword>
<evidence type="ECO:0000256" key="16">
    <source>
        <dbReference type="ARBA" id="ARBA00024827"/>
    </source>
</evidence>
<gene>
    <name evidence="19" type="ORF">SAMN05216353_13928</name>
</gene>
<keyword evidence="9" id="KW-0479">Metal-binding</keyword>
<dbReference type="PANTHER" id="PTHR24421:SF40">
    <property type="entry name" value="SENSOR HISTIDINE KINASE YHCY"/>
    <property type="match status" value="1"/>
</dbReference>
<evidence type="ECO:0000259" key="18">
    <source>
        <dbReference type="PROSITE" id="PS50109"/>
    </source>
</evidence>
<evidence type="ECO:0000256" key="2">
    <source>
        <dbReference type="ARBA" id="ARBA00001966"/>
    </source>
</evidence>
<dbReference type="GO" id="GO:0005737">
    <property type="term" value="C:cytoplasm"/>
    <property type="evidence" value="ECO:0007669"/>
    <property type="project" value="UniProtKB-SubCell"/>
</dbReference>
<comment type="subcellular location">
    <subcellularLocation>
        <location evidence="3">Cytoplasm</location>
    </subcellularLocation>
</comment>
<evidence type="ECO:0000313" key="19">
    <source>
        <dbReference type="EMBL" id="SFG38920.1"/>
    </source>
</evidence>
<proteinExistence type="predicted"/>
<dbReference type="SUPFAM" id="SSF55781">
    <property type="entry name" value="GAF domain-like"/>
    <property type="match status" value="2"/>
</dbReference>
<dbReference type="InterPro" id="IPR050482">
    <property type="entry name" value="Sensor_HK_TwoCompSys"/>
</dbReference>
<keyword evidence="13" id="KW-0408">Iron</keyword>
<dbReference type="SMART" id="SM00065">
    <property type="entry name" value="GAF"/>
    <property type="match status" value="1"/>
</dbReference>
<dbReference type="GO" id="GO:0046872">
    <property type="term" value="F:metal ion binding"/>
    <property type="evidence" value="ECO:0007669"/>
    <property type="project" value="UniProtKB-KW"/>
</dbReference>
<dbReference type="Proteomes" id="UP000198897">
    <property type="component" value="Unassembled WGS sequence"/>
</dbReference>
<dbReference type="RefSeq" id="WP_089753686.1">
    <property type="nucleotide sequence ID" value="NZ_FOOG01000039.1"/>
</dbReference>
<evidence type="ECO:0000256" key="13">
    <source>
        <dbReference type="ARBA" id="ARBA00023004"/>
    </source>
</evidence>
<keyword evidence="14" id="KW-0902">Two-component regulatory system</keyword>
<comment type="catalytic activity">
    <reaction evidence="1">
        <text>ATP + protein L-histidine = ADP + protein N-phospho-L-histidine.</text>
        <dbReference type="EC" id="2.7.13.3"/>
    </reaction>
</comment>
<comment type="cofactor">
    <cofactor evidence="2">
        <name>[4Fe-4S] cluster</name>
        <dbReference type="ChEBI" id="CHEBI:49883"/>
    </cofactor>
</comment>
<dbReference type="SUPFAM" id="SSF55874">
    <property type="entry name" value="ATPase domain of HSP90 chaperone/DNA topoisomerase II/histidine kinase"/>
    <property type="match status" value="1"/>
</dbReference>
<evidence type="ECO:0000256" key="1">
    <source>
        <dbReference type="ARBA" id="ARBA00000085"/>
    </source>
</evidence>
<dbReference type="GO" id="GO:0051539">
    <property type="term" value="F:4 iron, 4 sulfur cluster binding"/>
    <property type="evidence" value="ECO:0007669"/>
    <property type="project" value="UniProtKB-KW"/>
</dbReference>
<evidence type="ECO:0000256" key="14">
    <source>
        <dbReference type="ARBA" id="ARBA00023012"/>
    </source>
</evidence>
<protein>
    <recommendedName>
        <fullName evidence="5">Oxygen sensor histidine kinase NreB</fullName>
        <ecNumber evidence="4">2.7.13.3</ecNumber>
    </recommendedName>
    <alternativeName>
        <fullName evidence="17">Nitrogen regulation protein B</fullName>
    </alternativeName>
</protein>
<evidence type="ECO:0000256" key="8">
    <source>
        <dbReference type="ARBA" id="ARBA00022679"/>
    </source>
</evidence>
<keyword evidence="10" id="KW-0547">Nucleotide-binding</keyword>
<keyword evidence="7" id="KW-0963">Cytoplasm</keyword>
<keyword evidence="20" id="KW-1185">Reference proteome</keyword>
<evidence type="ECO:0000256" key="12">
    <source>
        <dbReference type="ARBA" id="ARBA00022840"/>
    </source>
</evidence>
<evidence type="ECO:0000256" key="6">
    <source>
        <dbReference type="ARBA" id="ARBA00022485"/>
    </source>
</evidence>
<evidence type="ECO:0000256" key="15">
    <source>
        <dbReference type="ARBA" id="ARBA00023014"/>
    </source>
</evidence>
<dbReference type="Pfam" id="PF01590">
    <property type="entry name" value="GAF"/>
    <property type="match status" value="1"/>
</dbReference>
<dbReference type="InterPro" id="IPR029016">
    <property type="entry name" value="GAF-like_dom_sf"/>
</dbReference>
<evidence type="ECO:0000313" key="20">
    <source>
        <dbReference type="Proteomes" id="UP000198897"/>
    </source>
</evidence>
<dbReference type="GO" id="GO:0046983">
    <property type="term" value="F:protein dimerization activity"/>
    <property type="evidence" value="ECO:0007669"/>
    <property type="project" value="InterPro"/>
</dbReference>
<dbReference type="CDD" id="cd16917">
    <property type="entry name" value="HATPase_UhpB-NarQ-NarX-like"/>
    <property type="match status" value="1"/>
</dbReference>
<evidence type="ECO:0000256" key="5">
    <source>
        <dbReference type="ARBA" id="ARBA00017322"/>
    </source>
</evidence>
<dbReference type="PRINTS" id="PR00344">
    <property type="entry name" value="BCTRLSENSOR"/>
</dbReference>
<dbReference type="InterPro" id="IPR011712">
    <property type="entry name" value="Sig_transdc_His_kin_sub3_dim/P"/>
</dbReference>
<comment type="function">
    <text evidence="16">Member of the two-component regulatory system NreB/NreC involved in the control of dissimilatory nitrate/nitrite reduction in response to oxygen. NreB functions as a direct oxygen sensor histidine kinase which is autophosphorylated, in the absence of oxygen, probably at the conserved histidine residue, and transfers its phosphate group probably to a conserved aspartate residue of NreC. NreB/NreC activates the expression of the nitrate (narGHJI) and nitrite (nir) reductase operons, as well as the putative nitrate transporter gene narT.</text>
</comment>